<accession>A0A1I5ZE48</accession>
<evidence type="ECO:0000256" key="3">
    <source>
        <dbReference type="ARBA" id="ARBA00022679"/>
    </source>
</evidence>
<dbReference type="NCBIfam" id="TIGR01426">
    <property type="entry name" value="MGT"/>
    <property type="match status" value="1"/>
</dbReference>
<evidence type="ECO:0000256" key="1">
    <source>
        <dbReference type="ARBA" id="ARBA00009995"/>
    </source>
</evidence>
<dbReference type="InterPro" id="IPR050271">
    <property type="entry name" value="UDP-glycosyltransferase"/>
</dbReference>
<dbReference type="GeneID" id="93710608"/>
<dbReference type="Proteomes" id="UP000182762">
    <property type="component" value="Unassembled WGS sequence"/>
</dbReference>
<evidence type="ECO:0000313" key="5">
    <source>
        <dbReference type="Proteomes" id="UP000182762"/>
    </source>
</evidence>
<dbReference type="PANTHER" id="PTHR48043">
    <property type="entry name" value="EG:EG0003.4 PROTEIN-RELATED"/>
    <property type="match status" value="1"/>
</dbReference>
<name>A0A1I5ZE48_9BACI</name>
<proteinExistence type="inferred from homology"/>
<gene>
    <name evidence="4" type="ORF">SAMN02745910_01929</name>
</gene>
<dbReference type="PANTHER" id="PTHR48043:SF145">
    <property type="entry name" value="FI06409P-RELATED"/>
    <property type="match status" value="1"/>
</dbReference>
<organism evidence="4 5">
    <name type="scientific">Priestia endophytica DSM 13796</name>
    <dbReference type="NCBI Taxonomy" id="1121089"/>
    <lineage>
        <taxon>Bacteria</taxon>
        <taxon>Bacillati</taxon>
        <taxon>Bacillota</taxon>
        <taxon>Bacilli</taxon>
        <taxon>Bacillales</taxon>
        <taxon>Bacillaceae</taxon>
        <taxon>Priestia</taxon>
    </lineage>
</organism>
<dbReference type="EMBL" id="FOXX01000004">
    <property type="protein sequence ID" value="SFQ54417.1"/>
    <property type="molecule type" value="Genomic_DNA"/>
</dbReference>
<comment type="similarity">
    <text evidence="1">Belongs to the UDP-glycosyltransferase family.</text>
</comment>
<dbReference type="Pfam" id="PF00201">
    <property type="entry name" value="UDPGT"/>
    <property type="match status" value="1"/>
</dbReference>
<dbReference type="SUPFAM" id="SSF53756">
    <property type="entry name" value="UDP-Glycosyltransferase/glycogen phosphorylase"/>
    <property type="match status" value="1"/>
</dbReference>
<keyword evidence="2" id="KW-0328">Glycosyltransferase</keyword>
<reference evidence="4 5" key="1">
    <citation type="submission" date="2016-10" db="EMBL/GenBank/DDBJ databases">
        <authorList>
            <person name="Varghese N."/>
            <person name="Submissions S."/>
        </authorList>
    </citation>
    <scope>NUCLEOTIDE SEQUENCE [LARGE SCALE GENOMIC DNA]</scope>
    <source>
        <strain evidence="4 5">DSM 13796</strain>
    </source>
</reference>
<dbReference type="InterPro" id="IPR006326">
    <property type="entry name" value="UDPGT_MGT-like"/>
</dbReference>
<dbReference type="Gene3D" id="3.40.50.2000">
    <property type="entry name" value="Glycogen Phosphorylase B"/>
    <property type="match status" value="2"/>
</dbReference>
<dbReference type="RefSeq" id="WP_061804362.1">
    <property type="nucleotide sequence ID" value="NZ_FOXX01000004.1"/>
</dbReference>
<evidence type="ECO:0000313" key="4">
    <source>
        <dbReference type="EMBL" id="SFQ54417.1"/>
    </source>
</evidence>
<sequence>MSNVLFINLPAEGHVNPTVGLVKELVERGETITYYCAERFRERLENVGAVVRTYEDFSETMNANTLPNMSKILEANSFLLDQIVADIQDETYDYIVYDEICLAGIILAKMLNIPKICNCTTFAFTKNMLEDMKKHLNITEDIEGFDEESKKILADIEQKHNVDLTFIRHKGSIMPNPGDLTIVYTSEHYQMYREELDDTFKFVGPSIVKRQHNIEFPLEKLENDSVIFISLGTIFNENIEFYQTCFKAFEDFEGTVVMSIGKKLKIDELGAIPANFIVKNYVPQLEVLEHTDVFFTHGGMNSSSEGLYFNIPLAVLPVSVDQPIVAKRIAELGAGIHLDLNSITAEKLKETAHTLLCESSYKEKATKISTSFKNAGGYKKAVDEIFSFKHQALSESVK</sequence>
<comment type="caution">
    <text evidence="4">The sequence shown here is derived from an EMBL/GenBank/DDBJ whole genome shotgun (WGS) entry which is preliminary data.</text>
</comment>
<protein>
    <submittedName>
        <fullName evidence="4">Glycosyltransferase, MGT family</fullName>
    </submittedName>
</protein>
<evidence type="ECO:0000256" key="2">
    <source>
        <dbReference type="ARBA" id="ARBA00022676"/>
    </source>
</evidence>
<dbReference type="InterPro" id="IPR002213">
    <property type="entry name" value="UDP_glucos_trans"/>
</dbReference>
<dbReference type="CDD" id="cd03784">
    <property type="entry name" value="GT1_Gtf-like"/>
    <property type="match status" value="1"/>
</dbReference>
<keyword evidence="5" id="KW-1185">Reference proteome</keyword>
<keyword evidence="3" id="KW-0808">Transferase</keyword>